<protein>
    <recommendedName>
        <fullName evidence="1">Amidohydrolase 3 domain-containing protein</fullName>
    </recommendedName>
</protein>
<gene>
    <name evidence="2" type="ORF">S03H2_63427</name>
</gene>
<name>X1IQT2_9ZZZZ</name>
<feature type="non-terminal residue" evidence="2">
    <location>
        <position position="1"/>
    </location>
</feature>
<feature type="non-terminal residue" evidence="2">
    <location>
        <position position="226"/>
    </location>
</feature>
<evidence type="ECO:0000313" key="2">
    <source>
        <dbReference type="EMBL" id="GAH84821.1"/>
    </source>
</evidence>
<dbReference type="InterPro" id="IPR032466">
    <property type="entry name" value="Metal_Hydrolase"/>
</dbReference>
<dbReference type="InterPro" id="IPR013108">
    <property type="entry name" value="Amidohydro_3"/>
</dbReference>
<dbReference type="PANTHER" id="PTHR22642">
    <property type="entry name" value="IMIDAZOLONEPROPIONASE"/>
    <property type="match status" value="1"/>
</dbReference>
<dbReference type="EMBL" id="BARU01041100">
    <property type="protein sequence ID" value="GAH84821.1"/>
    <property type="molecule type" value="Genomic_DNA"/>
</dbReference>
<organism evidence="2">
    <name type="scientific">marine sediment metagenome</name>
    <dbReference type="NCBI Taxonomy" id="412755"/>
    <lineage>
        <taxon>unclassified sequences</taxon>
        <taxon>metagenomes</taxon>
        <taxon>ecological metagenomes</taxon>
    </lineage>
</organism>
<feature type="domain" description="Amidohydrolase 3" evidence="1">
    <location>
        <begin position="1"/>
        <end position="220"/>
    </location>
</feature>
<sequence>GEPNGVFEEGPAMRNISRLLPWLSDEQWMEALKWAVKDYAEEGVTTVVIAGGGKLSVERLQKAFSLNLLPLRIVSMANKKFQDALPPDFSNEMLKIAAVKMFQDGSIQGYTGYLSEPYHKSPNDDSSYRGYPIQSREKLTERVKEAHRAGYQIAIHGNGDAAIDDIIYAFQEAQKDFPRDDTRHRIEHCQMVREDQLDIIKKLGITPSFFVSHTYYWGDRHRDIFM</sequence>
<dbReference type="PANTHER" id="PTHR22642:SF2">
    <property type="entry name" value="PROTEIN LONG AFTER FAR-RED 3"/>
    <property type="match status" value="1"/>
</dbReference>
<reference evidence="2" key="1">
    <citation type="journal article" date="2014" name="Front. Microbiol.">
        <title>High frequency of phylogenetically diverse reductive dehalogenase-homologous genes in deep subseafloor sedimentary metagenomes.</title>
        <authorList>
            <person name="Kawai M."/>
            <person name="Futagami T."/>
            <person name="Toyoda A."/>
            <person name="Takaki Y."/>
            <person name="Nishi S."/>
            <person name="Hori S."/>
            <person name="Arai W."/>
            <person name="Tsubouchi T."/>
            <person name="Morono Y."/>
            <person name="Uchiyama I."/>
            <person name="Ito T."/>
            <person name="Fujiyama A."/>
            <person name="Inagaki F."/>
            <person name="Takami H."/>
        </authorList>
    </citation>
    <scope>NUCLEOTIDE SEQUENCE</scope>
    <source>
        <strain evidence="2">Expedition CK06-06</strain>
    </source>
</reference>
<dbReference type="AlphaFoldDB" id="X1IQT2"/>
<comment type="caution">
    <text evidence="2">The sequence shown here is derived from an EMBL/GenBank/DDBJ whole genome shotgun (WGS) entry which is preliminary data.</text>
</comment>
<proteinExistence type="predicted"/>
<dbReference type="SUPFAM" id="SSF51556">
    <property type="entry name" value="Metallo-dependent hydrolases"/>
    <property type="match status" value="1"/>
</dbReference>
<evidence type="ECO:0000259" key="1">
    <source>
        <dbReference type="Pfam" id="PF07969"/>
    </source>
</evidence>
<accession>X1IQT2</accession>
<dbReference type="Gene3D" id="3.20.20.140">
    <property type="entry name" value="Metal-dependent hydrolases"/>
    <property type="match status" value="1"/>
</dbReference>
<dbReference type="Pfam" id="PF07969">
    <property type="entry name" value="Amidohydro_3"/>
    <property type="match status" value="1"/>
</dbReference>